<dbReference type="GeneID" id="77259658"/>
<feature type="transmembrane region" description="Helical" evidence="1">
    <location>
        <begin position="66"/>
        <end position="84"/>
    </location>
</feature>
<dbReference type="PANTHER" id="PTHR38598">
    <property type="entry name" value="INNER MEMBRANE PROTEIN YJCH"/>
    <property type="match status" value="1"/>
</dbReference>
<evidence type="ECO:0000313" key="3">
    <source>
        <dbReference type="EMBL" id="SDM35521.1"/>
    </source>
</evidence>
<reference evidence="4" key="1">
    <citation type="submission" date="2014-03" db="EMBL/GenBank/DDBJ databases">
        <title>Complete genome of Pseudomonas balearica DSM 6083T, a sewage water isolate from an enrichment with 2-methylnaphthalene.</title>
        <authorList>
            <person name="Salva-Serra F."/>
            <person name="Jaen-Luchoro D."/>
            <person name="Busquets A."/>
            <person name="Pena A."/>
            <person name="Gomila M."/>
            <person name="Bosch R."/>
            <person name="Nogales B."/>
            <person name="Garcia-Valdes E."/>
            <person name="Lalucat J."/>
            <person name="Bennasar A."/>
        </authorList>
    </citation>
    <scope>NUCLEOTIDE SEQUENCE [LARGE SCALE GENOMIC DNA]</scope>
    <source>
        <strain evidence="4">DSM 6083</strain>
    </source>
</reference>
<reference evidence="2 4" key="3">
    <citation type="journal article" name="Genome Announc.">
        <title>Complete Genome Sequence of Pseudomonas balearica DSM 6083T.</title>
        <authorList>
            <person name="Bennasar-Figueras A."/>
            <person name="Salva-Serra F."/>
            <person name="Jaen-Luchoro D."/>
            <person name="Segui C."/>
            <person name="Aliaga F."/>
            <person name="Busquets A."/>
            <person name="Gomila M."/>
            <person name="Moore E.R."/>
            <person name="Lalucat J."/>
        </authorList>
    </citation>
    <scope>NUCLEOTIDE SEQUENCE [LARGE SCALE GENOMIC DNA]</scope>
    <source>
        <strain evidence="4">DSM 6083</strain>
        <strain evidence="2">DSM6083</strain>
    </source>
</reference>
<dbReference type="InterPro" id="IPR007436">
    <property type="entry name" value="DUF485"/>
</dbReference>
<dbReference type="RefSeq" id="WP_041106209.1">
    <property type="nucleotide sequence ID" value="NZ_CP007511.1"/>
</dbReference>
<accession>A0A8D3Y014</accession>
<dbReference type="AlphaFoldDB" id="A0A8D3Y014"/>
<organism evidence="2 4">
    <name type="scientific">Stutzerimonas balearica DSM 6083</name>
    <dbReference type="NCBI Taxonomy" id="1123016"/>
    <lineage>
        <taxon>Bacteria</taxon>
        <taxon>Pseudomonadati</taxon>
        <taxon>Pseudomonadota</taxon>
        <taxon>Gammaproteobacteria</taxon>
        <taxon>Pseudomonadales</taxon>
        <taxon>Pseudomonadaceae</taxon>
        <taxon>Stutzerimonas</taxon>
    </lineage>
</organism>
<keyword evidence="1" id="KW-1133">Transmembrane helix</keyword>
<feature type="transmembrane region" description="Helical" evidence="1">
    <location>
        <begin position="26"/>
        <end position="46"/>
    </location>
</feature>
<evidence type="ECO:0000313" key="5">
    <source>
        <dbReference type="Proteomes" id="UP000182276"/>
    </source>
</evidence>
<dbReference type="EMBL" id="CP007511">
    <property type="protein sequence ID" value="AJE14796.1"/>
    <property type="molecule type" value="Genomic_DNA"/>
</dbReference>
<keyword evidence="1" id="KW-0812">Transmembrane</keyword>
<dbReference type="PANTHER" id="PTHR38598:SF1">
    <property type="entry name" value="INNER MEMBRANE PROTEIN YJCH"/>
    <property type="match status" value="1"/>
</dbReference>
<dbReference type="Proteomes" id="UP000031271">
    <property type="component" value="Chromosome"/>
</dbReference>
<keyword evidence="5" id="KW-1185">Reference proteome</keyword>
<protein>
    <submittedName>
        <fullName evidence="2 3">Membrane protein</fullName>
    </submittedName>
</protein>
<sequence>MNNENVYRQIHADPRFQELVAKRGRFAWTLAVIMLASYFAFILVIAFDPKLLGSPLSAGSVTTWGIPAGLGLIFLSFALTGVYVQRANGEFDRMTQEILKEAQK</sequence>
<evidence type="ECO:0000313" key="4">
    <source>
        <dbReference type="Proteomes" id="UP000031271"/>
    </source>
</evidence>
<dbReference type="Proteomes" id="UP000182276">
    <property type="component" value="Unassembled WGS sequence"/>
</dbReference>
<dbReference type="KEGG" id="pbm:CL52_06965"/>
<name>A0A8D3Y014_9GAMM</name>
<reference evidence="3 5" key="2">
    <citation type="submission" date="2016-10" db="EMBL/GenBank/DDBJ databases">
        <authorList>
            <person name="Varghese N."/>
            <person name="Submissions S."/>
        </authorList>
    </citation>
    <scope>NUCLEOTIDE SEQUENCE [LARGE SCALE GENOMIC DNA]</scope>
    <source>
        <strain evidence="3 5">DSM 6083</strain>
    </source>
</reference>
<evidence type="ECO:0000313" key="2">
    <source>
        <dbReference type="EMBL" id="AJE14796.1"/>
    </source>
</evidence>
<dbReference type="InterPro" id="IPR052959">
    <property type="entry name" value="Inner_membrane_assoc"/>
</dbReference>
<proteinExistence type="predicted"/>
<gene>
    <name evidence="2" type="ORF">CL52_06965</name>
    <name evidence="3" type="ORF">SAMN05660875_104176</name>
</gene>
<keyword evidence="1" id="KW-0472">Membrane</keyword>
<evidence type="ECO:0000256" key="1">
    <source>
        <dbReference type="SAM" id="Phobius"/>
    </source>
</evidence>
<dbReference type="Pfam" id="PF04341">
    <property type="entry name" value="DUF485"/>
    <property type="match status" value="1"/>
</dbReference>
<dbReference type="EMBL" id="FNHO01000004">
    <property type="protein sequence ID" value="SDM35521.1"/>
    <property type="molecule type" value="Genomic_DNA"/>
</dbReference>
<dbReference type="GO" id="GO:0005886">
    <property type="term" value="C:plasma membrane"/>
    <property type="evidence" value="ECO:0007669"/>
    <property type="project" value="TreeGrafter"/>
</dbReference>